<accession>A0AAW1M0C4</accession>
<keyword evidence="3" id="KW-0964">Secreted</keyword>
<dbReference type="EMBL" id="JASPKY010000074">
    <property type="protein sequence ID" value="KAK9739486.1"/>
    <property type="molecule type" value="Genomic_DNA"/>
</dbReference>
<dbReference type="InterPro" id="IPR029058">
    <property type="entry name" value="AB_hydrolase_fold"/>
</dbReference>
<evidence type="ECO:0000313" key="7">
    <source>
        <dbReference type="EMBL" id="KAK9739486.1"/>
    </source>
</evidence>
<dbReference type="InterPro" id="IPR013818">
    <property type="entry name" value="Lipase"/>
</dbReference>
<protein>
    <submittedName>
        <fullName evidence="7">Lipase</fullName>
    </submittedName>
</protein>
<evidence type="ECO:0000256" key="1">
    <source>
        <dbReference type="ARBA" id="ARBA00004613"/>
    </source>
</evidence>
<reference evidence="7 8" key="1">
    <citation type="journal article" date="2024" name="BMC Genomics">
        <title>De novo assembly and annotation of Popillia japonica's genome with initial clues to its potential as an invasive pest.</title>
        <authorList>
            <person name="Cucini C."/>
            <person name="Boschi S."/>
            <person name="Funari R."/>
            <person name="Cardaioli E."/>
            <person name="Iannotti N."/>
            <person name="Marturano G."/>
            <person name="Paoli F."/>
            <person name="Bruttini M."/>
            <person name="Carapelli A."/>
            <person name="Frati F."/>
            <person name="Nardi F."/>
        </authorList>
    </citation>
    <scope>NUCLEOTIDE SEQUENCE [LARGE SCALE GENOMIC DNA]</scope>
    <source>
        <strain evidence="7">DMR45628</strain>
    </source>
</reference>
<name>A0AAW1M0C4_POPJA</name>
<dbReference type="InterPro" id="IPR000734">
    <property type="entry name" value="TAG_lipase"/>
</dbReference>
<dbReference type="Proteomes" id="UP001458880">
    <property type="component" value="Unassembled WGS sequence"/>
</dbReference>
<feature type="domain" description="Lipase" evidence="6">
    <location>
        <begin position="31"/>
        <end position="277"/>
    </location>
</feature>
<gene>
    <name evidence="7" type="ORF">QE152_g8941</name>
</gene>
<dbReference type="PANTHER" id="PTHR11610:SF190">
    <property type="entry name" value="VITELLOGENIN-3-LIKE PROTEIN"/>
    <property type="match status" value="1"/>
</dbReference>
<evidence type="ECO:0000313" key="8">
    <source>
        <dbReference type="Proteomes" id="UP001458880"/>
    </source>
</evidence>
<evidence type="ECO:0000256" key="4">
    <source>
        <dbReference type="RuleBase" id="RU004262"/>
    </source>
</evidence>
<dbReference type="Pfam" id="PF00151">
    <property type="entry name" value="Lipase"/>
    <property type="match status" value="1"/>
</dbReference>
<dbReference type="Gene3D" id="3.40.50.1820">
    <property type="entry name" value="alpha/beta hydrolase"/>
    <property type="match status" value="1"/>
</dbReference>
<evidence type="ECO:0000256" key="5">
    <source>
        <dbReference type="SAM" id="SignalP"/>
    </source>
</evidence>
<dbReference type="AlphaFoldDB" id="A0AAW1M0C4"/>
<dbReference type="GO" id="GO:0005615">
    <property type="term" value="C:extracellular space"/>
    <property type="evidence" value="ECO:0007669"/>
    <property type="project" value="TreeGrafter"/>
</dbReference>
<organism evidence="7 8">
    <name type="scientific">Popillia japonica</name>
    <name type="common">Japanese beetle</name>
    <dbReference type="NCBI Taxonomy" id="7064"/>
    <lineage>
        <taxon>Eukaryota</taxon>
        <taxon>Metazoa</taxon>
        <taxon>Ecdysozoa</taxon>
        <taxon>Arthropoda</taxon>
        <taxon>Hexapoda</taxon>
        <taxon>Insecta</taxon>
        <taxon>Pterygota</taxon>
        <taxon>Neoptera</taxon>
        <taxon>Endopterygota</taxon>
        <taxon>Coleoptera</taxon>
        <taxon>Polyphaga</taxon>
        <taxon>Scarabaeiformia</taxon>
        <taxon>Scarabaeidae</taxon>
        <taxon>Rutelinae</taxon>
        <taxon>Popillia</taxon>
    </lineage>
</organism>
<comment type="caution">
    <text evidence="7">The sequence shown here is derived from an EMBL/GenBank/DDBJ whole genome shotgun (WGS) entry which is preliminary data.</text>
</comment>
<evidence type="ECO:0000256" key="2">
    <source>
        <dbReference type="ARBA" id="ARBA00010701"/>
    </source>
</evidence>
<comment type="similarity">
    <text evidence="2 4">Belongs to the AB hydrolase superfamily. Lipase family.</text>
</comment>
<keyword evidence="5" id="KW-0732">Signal</keyword>
<evidence type="ECO:0000256" key="3">
    <source>
        <dbReference type="ARBA" id="ARBA00022525"/>
    </source>
</evidence>
<dbReference type="GO" id="GO:0016298">
    <property type="term" value="F:lipase activity"/>
    <property type="evidence" value="ECO:0007669"/>
    <property type="project" value="InterPro"/>
</dbReference>
<feature type="chain" id="PRO_5043688077" evidence="5">
    <location>
        <begin position="19"/>
        <end position="309"/>
    </location>
</feature>
<dbReference type="PRINTS" id="PR00821">
    <property type="entry name" value="TAGLIPASE"/>
</dbReference>
<comment type="subcellular location">
    <subcellularLocation>
        <location evidence="1">Secreted</location>
    </subcellularLocation>
</comment>
<dbReference type="GO" id="GO:0016042">
    <property type="term" value="P:lipid catabolic process"/>
    <property type="evidence" value="ECO:0007669"/>
    <property type="project" value="TreeGrafter"/>
</dbReference>
<proteinExistence type="inferred from homology"/>
<dbReference type="SUPFAM" id="SSF53474">
    <property type="entry name" value="alpha/beta-Hydrolases"/>
    <property type="match status" value="1"/>
</dbReference>
<dbReference type="PANTHER" id="PTHR11610">
    <property type="entry name" value="LIPASE"/>
    <property type="match status" value="1"/>
</dbReference>
<sequence>MHFLTVLIVPILIANSSGVELWSYFRNQRQDLRVDAADIKFELYTNTNTEVEILSVDSLDDLIKSNYYNRSVRNVFTLHGWTGTILRSMSSGITDAIFASGEPANIFVVDWSIPAGQFYPFVVWSMPSVGQIIANYIDKMIDHFEIEASNFILVGYSVGAHLAGIIGSNVNGTVGQIVGLEPVWIMFSPDDLANVLDKTDAAVVHIAHTTYGFGQAAISMGHADFYFNGGQTQPGCEDSHCSHDRSHIYYAESILSSGFKAVKCSSYEEFKNGDCDGNEEAIFGGYPLDESITGDFHLDTAEAAPFALG</sequence>
<evidence type="ECO:0000259" key="6">
    <source>
        <dbReference type="Pfam" id="PF00151"/>
    </source>
</evidence>
<keyword evidence="8" id="KW-1185">Reference proteome</keyword>
<feature type="signal peptide" evidence="5">
    <location>
        <begin position="1"/>
        <end position="18"/>
    </location>
</feature>